<feature type="transmembrane region" description="Helical" evidence="2">
    <location>
        <begin position="48"/>
        <end position="68"/>
    </location>
</feature>
<dbReference type="EMBL" id="CP059378">
    <property type="protein sequence ID" value="QLY79442.1"/>
    <property type="molecule type" value="Genomic_DNA"/>
</dbReference>
<name>A0A7D6ZX47_9CLOT</name>
<feature type="region of interest" description="Disordered" evidence="1">
    <location>
        <begin position="77"/>
        <end position="97"/>
    </location>
</feature>
<accession>A0A7D6ZX47</accession>
<keyword evidence="2" id="KW-0812">Transmembrane</keyword>
<feature type="transmembrane region" description="Helical" evidence="2">
    <location>
        <begin position="21"/>
        <end position="42"/>
    </location>
</feature>
<reference evidence="3 4" key="1">
    <citation type="submission" date="2020-07" db="EMBL/GenBank/DDBJ databases">
        <title>Electron transfer.</title>
        <authorList>
            <person name="Huang L."/>
            <person name="Liu X."/>
            <person name="Zhou S."/>
        </authorList>
    </citation>
    <scope>NUCLEOTIDE SEQUENCE [LARGE SCALE GENOMIC DNA]</scope>
    <source>
        <strain evidence="3 4">Lx1</strain>
    </source>
</reference>
<sequence>MNFNKSNKKNGKHNHSPLKHMLHMALCCGLPIIILSFLPLISRLSPRAGVFVSAIIPFICPLMMLGMIPMMLGGDKKRSCCSDSNKEEISKLDKSVD</sequence>
<evidence type="ECO:0000313" key="3">
    <source>
        <dbReference type="EMBL" id="QLY79442.1"/>
    </source>
</evidence>
<protein>
    <recommendedName>
        <fullName evidence="5">DUF2933 domain-containing protein</fullName>
    </recommendedName>
</protein>
<gene>
    <name evidence="3" type="ORF">HZF06_20785</name>
</gene>
<evidence type="ECO:0000313" key="4">
    <source>
        <dbReference type="Proteomes" id="UP000512286"/>
    </source>
</evidence>
<organism evidence="3 4">
    <name type="scientific">Clostridium intestinale</name>
    <dbReference type="NCBI Taxonomy" id="36845"/>
    <lineage>
        <taxon>Bacteria</taxon>
        <taxon>Bacillati</taxon>
        <taxon>Bacillota</taxon>
        <taxon>Clostridia</taxon>
        <taxon>Eubacteriales</taxon>
        <taxon>Clostridiaceae</taxon>
        <taxon>Clostridium</taxon>
    </lineage>
</organism>
<keyword evidence="2" id="KW-1133">Transmembrane helix</keyword>
<dbReference type="KEGG" id="cint:HZF06_20785"/>
<dbReference type="RefSeq" id="WP_181601583.1">
    <property type="nucleotide sequence ID" value="NZ_CP059378.1"/>
</dbReference>
<evidence type="ECO:0008006" key="5">
    <source>
        <dbReference type="Google" id="ProtNLM"/>
    </source>
</evidence>
<evidence type="ECO:0000256" key="1">
    <source>
        <dbReference type="SAM" id="MobiDB-lite"/>
    </source>
</evidence>
<keyword evidence="2" id="KW-0472">Membrane</keyword>
<evidence type="ECO:0000256" key="2">
    <source>
        <dbReference type="SAM" id="Phobius"/>
    </source>
</evidence>
<dbReference type="AlphaFoldDB" id="A0A7D6ZX47"/>
<proteinExistence type="predicted"/>
<dbReference type="Proteomes" id="UP000512286">
    <property type="component" value="Chromosome"/>
</dbReference>